<feature type="transmembrane region" description="Helical" evidence="1">
    <location>
        <begin position="55"/>
        <end position="78"/>
    </location>
</feature>
<dbReference type="PANTHER" id="PTHR21579:SF20">
    <property type="entry name" value="PROTEIN TINCAR"/>
    <property type="match status" value="1"/>
</dbReference>
<dbReference type="WBParaSite" id="jg17773">
    <property type="protein sequence ID" value="jg17773"/>
    <property type="gene ID" value="jg17773"/>
</dbReference>
<proteinExistence type="predicted"/>
<evidence type="ECO:0000256" key="1">
    <source>
        <dbReference type="SAM" id="Phobius"/>
    </source>
</evidence>
<organism evidence="2 3">
    <name type="scientific">Ditylenchus dipsaci</name>
    <dbReference type="NCBI Taxonomy" id="166011"/>
    <lineage>
        <taxon>Eukaryota</taxon>
        <taxon>Metazoa</taxon>
        <taxon>Ecdysozoa</taxon>
        <taxon>Nematoda</taxon>
        <taxon>Chromadorea</taxon>
        <taxon>Rhabditida</taxon>
        <taxon>Tylenchina</taxon>
        <taxon>Tylenchomorpha</taxon>
        <taxon>Sphaerularioidea</taxon>
        <taxon>Anguinidae</taxon>
        <taxon>Anguininae</taxon>
        <taxon>Ditylenchus</taxon>
    </lineage>
</organism>
<keyword evidence="1" id="KW-0472">Membrane</keyword>
<protein>
    <submittedName>
        <fullName evidence="3">Uncharacterized protein</fullName>
    </submittedName>
</protein>
<sequence length="276" mass="31830">MAACLFRARLNQLSSIWYTILSVLVQLYLLYLGLERYRLYTDMKWPHGAYPRVWLTVYVSLLAVCIPLLVLFTAFGVFKSGNLAGDNEQLGARPERTIELTRRRNDRRRGERFCFSMCHCVKSMWLHCPPLPQSIHLLLALCQLFAQQIMLAQLYRFGFINSGDFLNTELDFLYQRSRQLATNLPMGDTRLQGFRITSEELTDSPMAPNLLPILMHARLFGIPLEFVNFVVALIAYSCAYPKLITTVFDLLELDNTYGPYDHFLSTTLYPSSAHSY</sequence>
<keyword evidence="2" id="KW-1185">Reference proteome</keyword>
<keyword evidence="1" id="KW-1133">Transmembrane helix</keyword>
<keyword evidence="1" id="KW-0812">Transmembrane</keyword>
<dbReference type="InterPro" id="IPR053291">
    <property type="entry name" value="Ommatidial_diff-associated"/>
</dbReference>
<name>A0A915DB45_9BILA</name>
<accession>A0A915DB45</accession>
<evidence type="ECO:0000313" key="3">
    <source>
        <dbReference type="WBParaSite" id="jg17773"/>
    </source>
</evidence>
<feature type="transmembrane region" description="Helical" evidence="1">
    <location>
        <begin position="15"/>
        <end position="34"/>
    </location>
</feature>
<reference evidence="3" key="1">
    <citation type="submission" date="2022-11" db="UniProtKB">
        <authorList>
            <consortium name="WormBaseParasite"/>
        </authorList>
    </citation>
    <scope>IDENTIFICATION</scope>
</reference>
<evidence type="ECO:0000313" key="2">
    <source>
        <dbReference type="Proteomes" id="UP000887574"/>
    </source>
</evidence>
<dbReference type="Proteomes" id="UP000887574">
    <property type="component" value="Unplaced"/>
</dbReference>
<dbReference type="AlphaFoldDB" id="A0A915DB45"/>
<dbReference type="PANTHER" id="PTHR21579">
    <property type="entry name" value="PROTEIN TINCAR"/>
    <property type="match status" value="1"/>
</dbReference>